<dbReference type="Gene3D" id="3.90.280.10">
    <property type="entry name" value="PEBP-like"/>
    <property type="match status" value="1"/>
</dbReference>
<evidence type="ECO:0000313" key="4">
    <source>
        <dbReference type="Proteomes" id="UP000605986"/>
    </source>
</evidence>
<keyword evidence="2" id="KW-0732">Signal</keyword>
<comment type="caution">
    <text evidence="3">The sequence shown here is derived from an EMBL/GenBank/DDBJ whole genome shotgun (WGS) entry which is preliminary data.</text>
</comment>
<reference evidence="3" key="1">
    <citation type="submission" date="2020-01" db="EMBL/GenBank/DDBJ databases">
        <title>Identification and distribution of gene clusters putatively required for synthesis of sphingolipid metabolism inhibitors in phylogenetically diverse species of the filamentous fungus Fusarium.</title>
        <authorList>
            <person name="Kim H.-S."/>
            <person name="Busman M."/>
            <person name="Brown D.W."/>
            <person name="Divon H."/>
            <person name="Uhlig S."/>
            <person name="Proctor R.H."/>
        </authorList>
    </citation>
    <scope>NUCLEOTIDE SEQUENCE</scope>
    <source>
        <strain evidence="3">NRRL 53441</strain>
    </source>
</reference>
<dbReference type="OrthoDB" id="2506647at2759"/>
<dbReference type="PANTHER" id="PTHR11362:SF148">
    <property type="entry name" value="CARBOXYPEPTIDASE Y INHIBITOR"/>
    <property type="match status" value="1"/>
</dbReference>
<dbReference type="CDD" id="cd00866">
    <property type="entry name" value="PEBP_euk"/>
    <property type="match status" value="1"/>
</dbReference>
<dbReference type="Proteomes" id="UP000605986">
    <property type="component" value="Unassembled WGS sequence"/>
</dbReference>
<organism evidence="3 4">
    <name type="scientific">Fusarium austroafricanum</name>
    <dbReference type="NCBI Taxonomy" id="2364996"/>
    <lineage>
        <taxon>Eukaryota</taxon>
        <taxon>Fungi</taxon>
        <taxon>Dikarya</taxon>
        <taxon>Ascomycota</taxon>
        <taxon>Pezizomycotina</taxon>
        <taxon>Sordariomycetes</taxon>
        <taxon>Hypocreomycetidae</taxon>
        <taxon>Hypocreales</taxon>
        <taxon>Nectriaceae</taxon>
        <taxon>Fusarium</taxon>
        <taxon>Fusarium concolor species complex</taxon>
    </lineage>
</organism>
<proteinExistence type="inferred from homology"/>
<evidence type="ECO:0000256" key="2">
    <source>
        <dbReference type="SAM" id="SignalP"/>
    </source>
</evidence>
<feature type="chain" id="PRO_5034979833" evidence="2">
    <location>
        <begin position="19"/>
        <end position="223"/>
    </location>
</feature>
<dbReference type="GO" id="GO:0046578">
    <property type="term" value="P:regulation of Ras protein signal transduction"/>
    <property type="evidence" value="ECO:0007669"/>
    <property type="project" value="TreeGrafter"/>
</dbReference>
<dbReference type="EMBL" id="JAADJG010000498">
    <property type="protein sequence ID" value="KAF4445831.1"/>
    <property type="molecule type" value="Genomic_DNA"/>
</dbReference>
<dbReference type="Pfam" id="PF01161">
    <property type="entry name" value="PBP"/>
    <property type="match status" value="1"/>
</dbReference>
<dbReference type="InterPro" id="IPR036610">
    <property type="entry name" value="PEBP-like_sf"/>
</dbReference>
<dbReference type="PROSITE" id="PS01220">
    <property type="entry name" value="PBP"/>
    <property type="match status" value="1"/>
</dbReference>
<dbReference type="InterPro" id="IPR001858">
    <property type="entry name" value="Phosphatidylethanolamine-bd_CS"/>
</dbReference>
<protein>
    <submittedName>
        <fullName evidence="3">Carboxypeptidase y inhibitor</fullName>
    </submittedName>
</protein>
<evidence type="ECO:0000313" key="3">
    <source>
        <dbReference type="EMBL" id="KAF4445831.1"/>
    </source>
</evidence>
<feature type="signal peptide" evidence="2">
    <location>
        <begin position="1"/>
        <end position="18"/>
    </location>
</feature>
<comment type="similarity">
    <text evidence="1">Belongs to the phosphatidylethanolamine-binding protein family.</text>
</comment>
<dbReference type="PANTHER" id="PTHR11362">
    <property type="entry name" value="PHOSPHATIDYLETHANOLAMINE-BINDING PROTEIN"/>
    <property type="match status" value="1"/>
</dbReference>
<evidence type="ECO:0000256" key="1">
    <source>
        <dbReference type="ARBA" id="ARBA00007091"/>
    </source>
</evidence>
<keyword evidence="4" id="KW-1185">Reference proteome</keyword>
<dbReference type="GO" id="GO:0005543">
    <property type="term" value="F:phospholipid binding"/>
    <property type="evidence" value="ECO:0007669"/>
    <property type="project" value="TreeGrafter"/>
</dbReference>
<dbReference type="InterPro" id="IPR035810">
    <property type="entry name" value="PEBP_euk"/>
</dbReference>
<dbReference type="AlphaFoldDB" id="A0A8H4NVD3"/>
<accession>A0A8H4NVD3</accession>
<gene>
    <name evidence="3" type="ORF">F53441_10476</name>
</gene>
<sequence>MLWQITFLLAAQLGNVIGNDQEVLGPGNRDLDHIREKLVEAEIIPNIIDDFPPALGLRASWKKDSADLGNALKPKHLKKAPKIHLDKVDEDSSFHTKFSEHMSYVVVLTDPDAPSRVDPKWSEFCHWIAIGNRLTPSTMSKHHFKDIIKYKAPAPPPKTGPHRYIFFAFIAANGTTKKLHLSKPNERKHWGSDHAGHGVREWAQENGLIPIAANFIYAENNDQ</sequence>
<dbReference type="GO" id="GO:0030414">
    <property type="term" value="F:peptidase inhibitor activity"/>
    <property type="evidence" value="ECO:0007669"/>
    <property type="project" value="TreeGrafter"/>
</dbReference>
<dbReference type="SUPFAM" id="SSF49777">
    <property type="entry name" value="PEBP-like"/>
    <property type="match status" value="1"/>
</dbReference>
<dbReference type="GO" id="GO:0030162">
    <property type="term" value="P:regulation of proteolysis"/>
    <property type="evidence" value="ECO:0007669"/>
    <property type="project" value="TreeGrafter"/>
</dbReference>
<name>A0A8H4NVD3_9HYPO</name>
<dbReference type="InterPro" id="IPR008914">
    <property type="entry name" value="PEBP"/>
</dbReference>